<evidence type="ECO:0000313" key="3">
    <source>
        <dbReference type="Proteomes" id="UP000264882"/>
    </source>
</evidence>
<proteinExistence type="predicted"/>
<reference evidence="2 3" key="1">
    <citation type="submission" date="2014-06" db="EMBL/GenBank/DDBJ databases">
        <title>The Whole Genome Sequence of Mycoplasma hyosynoviae strain ATCC 27095.</title>
        <authorList>
            <person name="Calcutt M.J."/>
            <person name="Foecking M.F."/>
        </authorList>
    </citation>
    <scope>NUCLEOTIDE SEQUENCE [LARGE SCALE GENOMIC DNA]</scope>
    <source>
        <strain evidence="2 3">M60</strain>
    </source>
</reference>
<dbReference type="Pfam" id="PF03235">
    <property type="entry name" value="GmrSD_N"/>
    <property type="match status" value="1"/>
</dbReference>
<dbReference type="AlphaFoldDB" id="A0A4P1QGJ4"/>
<dbReference type="Proteomes" id="UP000264882">
    <property type="component" value="Chromosome"/>
</dbReference>
<sequence length="904" mass="107963">MNEKIRKLFEDKCIKYWKIRTNFDSYYTSILDWIKDKSFLTKVKNIKIMLSHNSDKTVTAKFDLLPNKKVYLSKAEQNYVYSESTINQFIHVLKYLNILNEDKNNNEYKFSYHFENFAKKLINESNSLEDKLDNFLSNLVNKLLSEFINEVKKISEEDENNKKQNPIINFSFSIWYNGFCEKQNINESFSYLIDEFKTLYDLTLEDRSFKKLGILANDELIKSIAKEINDYLGLNTKTIEEILKNRKIKFQTNNKYIQPFPENGKKQFSKITSVEDFFYDYISFTIPIFQRAYVWNENAIEMMIQSMILDMNDGKETYLNNIITSDSEIIDGQQRLFTLTLILYSIMKILAYEEKLVPKLFEKLFSSSSKDNNSLKYFFIENANEIQVYEEFEQILNEWNGNLGVGKLLIKIVRFIKTKNIDIDKFKEQILTKTKFTHTNLTNKNPDKIFANLNTIQRTLSSLDLVRNWIYSECKKELKENFHLQESQEKEKTIQEIIKYFNINISDKFKKNNSTKIEDKKLLELFIDNLFLKLNIPWNKQSDVNKDILYAQKLNFIFENLIFSKEVNEEENIEELKIYKALKKLHKYLNEFLYVICKFENIDKDYLEMIEITKLYAFNAAINATHSNKKTVAIPLTWAICDKFKILDKDFKPNIVKNYNDISETSKWLFEIERFIIYWKEVYFKGQSLSQKLFAIAKKIRTFKDYSIDNFRNELLESIIEISSPKERNEKLKNALLDRYKEKPKKAIDDIKHFLIRINFYLLNNKNIYLDYDRNDTPSQYINNFFDPTTKLEVEHHNPQAPKKEDLDKLINYNKDDYDKYIQKIGNFTLLDKKSNIRNSNRMGNEKQSENRMCIITSGDKELLLPLKNSLPNDWNDISRHIDKRSEQLIDIICKIYEYEENIE</sequence>
<feature type="domain" description="GmrSD restriction endonucleases N-terminal" evidence="1">
    <location>
        <begin position="274"/>
        <end position="470"/>
    </location>
</feature>
<organism evidence="2 3">
    <name type="scientific">Metamycoplasma hyosynoviae</name>
    <dbReference type="NCBI Taxonomy" id="29559"/>
    <lineage>
        <taxon>Bacteria</taxon>
        <taxon>Bacillati</taxon>
        <taxon>Mycoplasmatota</taxon>
        <taxon>Mycoplasmoidales</taxon>
        <taxon>Metamycoplasmataceae</taxon>
        <taxon>Metamycoplasma</taxon>
    </lineage>
</organism>
<dbReference type="PANTHER" id="PTHR35149:SF1">
    <property type="entry name" value="DUF5655 DOMAIN-CONTAINING PROTEIN"/>
    <property type="match status" value="1"/>
</dbReference>
<dbReference type="PANTHER" id="PTHR35149">
    <property type="entry name" value="SLL5132 PROTEIN"/>
    <property type="match status" value="1"/>
</dbReference>
<name>A0A4P1QGJ4_9BACT</name>
<dbReference type="EMBL" id="CP008748">
    <property type="protein sequence ID" value="ASI54002.1"/>
    <property type="molecule type" value="Genomic_DNA"/>
</dbReference>
<keyword evidence="3" id="KW-1185">Reference proteome</keyword>
<evidence type="ECO:0000313" key="2">
    <source>
        <dbReference type="EMBL" id="ASI54002.1"/>
    </source>
</evidence>
<dbReference type="KEGG" id="mhyv:MHSN_02290"/>
<evidence type="ECO:0000259" key="1">
    <source>
        <dbReference type="Pfam" id="PF03235"/>
    </source>
</evidence>
<gene>
    <name evidence="2" type="ORF">MHSN_02290</name>
</gene>
<protein>
    <recommendedName>
        <fullName evidence="1">GmrSD restriction endonucleases N-terminal domain-containing protein</fullName>
    </recommendedName>
</protein>
<dbReference type="RefSeq" id="WP_119863876.1">
    <property type="nucleotide sequence ID" value="NZ_CP008748.1"/>
</dbReference>
<dbReference type="InterPro" id="IPR004919">
    <property type="entry name" value="GmrSD_N"/>
</dbReference>
<accession>A0A4P1QGJ4</accession>